<gene>
    <name evidence="6" type="ORF">PQR66_36145</name>
</gene>
<dbReference type="InterPro" id="IPR050245">
    <property type="entry name" value="PrsA_foldase"/>
</dbReference>
<name>A0ABW8ZZ33_9BURK</name>
<reference evidence="6 7" key="1">
    <citation type="journal article" date="2024" name="Chem. Sci.">
        <title>Discovery of megapolipeptins by genome mining of a Burkholderiales bacteria collection.</title>
        <authorList>
            <person name="Paulo B.S."/>
            <person name="Recchia M.J.J."/>
            <person name="Lee S."/>
            <person name="Fergusson C.H."/>
            <person name="Romanowski S.B."/>
            <person name="Hernandez A."/>
            <person name="Krull N."/>
            <person name="Liu D.Y."/>
            <person name="Cavanagh H."/>
            <person name="Bos A."/>
            <person name="Gray C.A."/>
            <person name="Murphy B.T."/>
            <person name="Linington R.G."/>
            <person name="Eustaquio A.S."/>
        </authorList>
    </citation>
    <scope>NUCLEOTIDE SEQUENCE [LARGE SCALE GENOMIC DNA]</scope>
    <source>
        <strain evidence="6 7">RL16-012-BIC-B</strain>
    </source>
</reference>
<evidence type="ECO:0000313" key="6">
    <source>
        <dbReference type="EMBL" id="MFL9888504.1"/>
    </source>
</evidence>
<dbReference type="SUPFAM" id="SSF109998">
    <property type="entry name" value="Triger factor/SurA peptide-binding domain-like"/>
    <property type="match status" value="1"/>
</dbReference>
<dbReference type="PANTHER" id="PTHR47245:SF3">
    <property type="entry name" value="PEPTIDYL-PROLYL CIS-TRANS ISOMERASE, PPIC-TYPE-RELATED"/>
    <property type="match status" value="1"/>
</dbReference>
<keyword evidence="2 3" id="KW-0413">Isomerase</keyword>
<organism evidence="6 7">
    <name type="scientific">Paraburkholderia agricolaris</name>
    <dbReference type="NCBI Taxonomy" id="2152888"/>
    <lineage>
        <taxon>Bacteria</taxon>
        <taxon>Pseudomonadati</taxon>
        <taxon>Pseudomonadota</taxon>
        <taxon>Betaproteobacteria</taxon>
        <taxon>Burkholderiales</taxon>
        <taxon>Burkholderiaceae</taxon>
        <taxon>Paraburkholderia</taxon>
    </lineage>
</organism>
<dbReference type="InterPro" id="IPR046357">
    <property type="entry name" value="PPIase_dom_sf"/>
</dbReference>
<comment type="caution">
    <text evidence="6">The sequence shown here is derived from an EMBL/GenBank/DDBJ whole genome shotgun (WGS) entry which is preliminary data.</text>
</comment>
<dbReference type="RefSeq" id="WP_408334967.1">
    <property type="nucleotide sequence ID" value="NZ_JAQQFH010000049.1"/>
</dbReference>
<dbReference type="PROSITE" id="PS01096">
    <property type="entry name" value="PPIC_PPIASE_1"/>
    <property type="match status" value="1"/>
</dbReference>
<sequence>MKRFLMLAGACALSAPLLAAAQNAVVASAGRTSVTQAQMTTLIKSLDAATRERLAADPASLDQLVRARLAQSVVIAEVKAKGWDQQPEVRQMVEQAERDTLMRSYLASVAEPTSDYPSDAEIQAAYDQNRAAFAIPRAFHFAQIYVAVPPGADAATRTKVRKQADDLAREAHASGADFAALAAANSQDKPSASQGGDMGFVPESVLLPEIRKAAGSMKAGDVSAPIETAAGFHVVKLVDTRAAGVRPLAEVRDQLRAMLRRQRTQQNIQTYLAKQVGPGTVAINEDVLKQALSAAQ</sequence>
<dbReference type="InterPro" id="IPR027304">
    <property type="entry name" value="Trigger_fact/SurA_dom_sf"/>
</dbReference>
<evidence type="ECO:0000256" key="1">
    <source>
        <dbReference type="ARBA" id="ARBA00007656"/>
    </source>
</evidence>
<dbReference type="PANTHER" id="PTHR47245">
    <property type="entry name" value="PEPTIDYLPROLYL ISOMERASE"/>
    <property type="match status" value="1"/>
</dbReference>
<dbReference type="InterPro" id="IPR023058">
    <property type="entry name" value="PPIase_PpiC_CS"/>
</dbReference>
<protein>
    <submittedName>
        <fullName evidence="6">Peptidylprolyl isomerase</fullName>
    </submittedName>
</protein>
<proteinExistence type="inferred from homology"/>
<evidence type="ECO:0000313" key="7">
    <source>
        <dbReference type="Proteomes" id="UP001629249"/>
    </source>
</evidence>
<dbReference type="PROSITE" id="PS50198">
    <property type="entry name" value="PPIC_PPIASE_2"/>
    <property type="match status" value="1"/>
</dbReference>
<accession>A0ABW8ZZ33</accession>
<dbReference type="Proteomes" id="UP001629249">
    <property type="component" value="Unassembled WGS sequence"/>
</dbReference>
<dbReference type="SUPFAM" id="SSF54534">
    <property type="entry name" value="FKBP-like"/>
    <property type="match status" value="1"/>
</dbReference>
<comment type="similarity">
    <text evidence="1">Belongs to the PpiC/parvulin rotamase family.</text>
</comment>
<evidence type="ECO:0000256" key="2">
    <source>
        <dbReference type="ARBA" id="ARBA00023235"/>
    </source>
</evidence>
<dbReference type="EMBL" id="JAQQFN010000041">
    <property type="protein sequence ID" value="MFL9888504.1"/>
    <property type="molecule type" value="Genomic_DNA"/>
</dbReference>
<dbReference type="GO" id="GO:0016853">
    <property type="term" value="F:isomerase activity"/>
    <property type="evidence" value="ECO:0007669"/>
    <property type="project" value="UniProtKB-KW"/>
</dbReference>
<feature type="domain" description="PpiC" evidence="5">
    <location>
        <begin position="136"/>
        <end position="239"/>
    </location>
</feature>
<feature type="chain" id="PRO_5045853131" evidence="4">
    <location>
        <begin position="20"/>
        <end position="296"/>
    </location>
</feature>
<dbReference type="Gene3D" id="3.10.50.40">
    <property type="match status" value="1"/>
</dbReference>
<dbReference type="InterPro" id="IPR000297">
    <property type="entry name" value="PPIase_PpiC"/>
</dbReference>
<feature type="signal peptide" evidence="4">
    <location>
        <begin position="1"/>
        <end position="19"/>
    </location>
</feature>
<keyword evidence="7" id="KW-1185">Reference proteome</keyword>
<evidence type="ECO:0000256" key="4">
    <source>
        <dbReference type="SAM" id="SignalP"/>
    </source>
</evidence>
<keyword evidence="3" id="KW-0697">Rotamase</keyword>
<evidence type="ECO:0000256" key="3">
    <source>
        <dbReference type="PROSITE-ProRule" id="PRU00278"/>
    </source>
</evidence>
<dbReference type="Pfam" id="PF00639">
    <property type="entry name" value="Rotamase"/>
    <property type="match status" value="1"/>
</dbReference>
<keyword evidence="4" id="KW-0732">Signal</keyword>
<evidence type="ECO:0000259" key="5">
    <source>
        <dbReference type="PROSITE" id="PS50198"/>
    </source>
</evidence>